<name>A0ABR8WEF8_9BACL</name>
<dbReference type="PROSITE" id="PS51257">
    <property type="entry name" value="PROKAR_LIPOPROTEIN"/>
    <property type="match status" value="1"/>
</dbReference>
<dbReference type="RefSeq" id="WP_191715328.1">
    <property type="nucleotide sequence ID" value="NZ_JACSPU010000003.1"/>
</dbReference>
<reference evidence="2 3" key="1">
    <citation type="submission" date="2020-08" db="EMBL/GenBank/DDBJ databases">
        <title>A Genomic Blueprint of the Chicken Gut Microbiome.</title>
        <authorList>
            <person name="Gilroy R."/>
            <person name="Ravi A."/>
            <person name="Getino M."/>
            <person name="Pursley I."/>
            <person name="Horton D.L."/>
            <person name="Alikhan N.-F."/>
            <person name="Baker D."/>
            <person name="Gharbi K."/>
            <person name="Hall N."/>
            <person name="Watson M."/>
            <person name="Adriaenssens E.M."/>
            <person name="Foster-Nyarko E."/>
            <person name="Jarju S."/>
            <person name="Secka A."/>
            <person name="Antonio M."/>
            <person name="Oren A."/>
            <person name="Chaudhuri R."/>
            <person name="La Ragione R.M."/>
            <person name="Hildebrand F."/>
            <person name="Pallen M.J."/>
        </authorList>
    </citation>
    <scope>NUCLEOTIDE SEQUENCE [LARGE SCALE GENOMIC DNA]</scope>
    <source>
        <strain evidence="2 3">Sa1BUA13</strain>
    </source>
</reference>
<accession>A0ABR8WEF8</accession>
<dbReference type="EMBL" id="JACSPU010000003">
    <property type="protein sequence ID" value="MBD8015131.1"/>
    <property type="molecule type" value="Genomic_DNA"/>
</dbReference>
<evidence type="ECO:0008006" key="4">
    <source>
        <dbReference type="Google" id="ProtNLM"/>
    </source>
</evidence>
<proteinExistence type="predicted"/>
<comment type="caution">
    <text evidence="2">The sequence shown here is derived from an EMBL/GenBank/DDBJ whole genome shotgun (WGS) entry which is preliminary data.</text>
</comment>
<feature type="signal peptide" evidence="1">
    <location>
        <begin position="1"/>
        <end position="17"/>
    </location>
</feature>
<gene>
    <name evidence="2" type="ORF">H9630_09895</name>
</gene>
<evidence type="ECO:0000313" key="2">
    <source>
        <dbReference type="EMBL" id="MBD8015131.1"/>
    </source>
</evidence>
<evidence type="ECO:0000256" key="1">
    <source>
        <dbReference type="SAM" id="SignalP"/>
    </source>
</evidence>
<protein>
    <recommendedName>
        <fullName evidence="4">Lipoprotein</fullName>
    </recommendedName>
</protein>
<feature type="chain" id="PRO_5046975149" description="Lipoprotein" evidence="1">
    <location>
        <begin position="18"/>
        <end position="165"/>
    </location>
</feature>
<dbReference type="Proteomes" id="UP000658980">
    <property type="component" value="Unassembled WGS sequence"/>
</dbReference>
<keyword evidence="3" id="KW-1185">Reference proteome</keyword>
<keyword evidence="1" id="KW-0732">Signal</keyword>
<sequence>MRAKLLFLSMLIIFVLAGCSQEKEAIKNEKNTSDAGESVKHTEQKPPQLKIVVNEEAFSAALGGYAWSYFDQEENSMVEIEAETIGVSELVGDRKGPIVNTSTSIELKFEEEPISYQVNIWDSTDNVKGSFKDIVLDGQTGKTIYEVVATWERGTGHYFFPLTIE</sequence>
<organism evidence="2 3">
    <name type="scientific">Planococcus wigleyi</name>
    <dbReference type="NCBI Taxonomy" id="2762216"/>
    <lineage>
        <taxon>Bacteria</taxon>
        <taxon>Bacillati</taxon>
        <taxon>Bacillota</taxon>
        <taxon>Bacilli</taxon>
        <taxon>Bacillales</taxon>
        <taxon>Caryophanaceae</taxon>
        <taxon>Planococcus</taxon>
    </lineage>
</organism>
<evidence type="ECO:0000313" key="3">
    <source>
        <dbReference type="Proteomes" id="UP000658980"/>
    </source>
</evidence>